<feature type="domain" description="C2H2-type" evidence="13">
    <location>
        <begin position="347"/>
        <end position="378"/>
    </location>
</feature>
<dbReference type="GO" id="GO:0005654">
    <property type="term" value="C:nucleoplasm"/>
    <property type="evidence" value="ECO:0007669"/>
    <property type="project" value="TreeGrafter"/>
</dbReference>
<keyword evidence="12" id="KW-1133">Transmembrane helix</keyword>
<sequence length="1198" mass="139882">MNVDMKHTSHVVNAITPVTCVAMLSYFVLIKKKFVCKICNKGFRYTKGALDHENLHTGYKPFYCEKCDRSFALSASLRDHIKYKHSKTIKEEKMLSCEICSKQYRNRSGLLGHYSSKHKELGVDYTVACDICGKTFSRRSHLNRHELTHTGFRPFECNICNKSFSKKDSLDSHTRVHTGEKPYVCNHCNKSFAHGGSYRYHLKTHTGEVSHFCLHCNKGYISSGNLRNHMRTCRVKDEIKSEIYIKTEPFELGGNEKPKLECKVCNKVFKYARSALEHENMHTGDKPFKCDQCDHSYPLSSSLRVHIKQKHSGTEEKTHPCVVCSKVYQTESGLLRHYSSNHKELGYDCSVDCDICKRTFCSTSQLNRHKLTHTGFRPYECNICNKGFSKKDTLKIHQRVHTREKPYVCEYCNKRYFITGFPGFPTCSHSQGAFRCNTLTMQDIHRFHQKFNENKNKVSQDNFILLHTALEPIQRRRPSKNPSITYKKKRELQETRSKYFILDREERKVPVCMQTFLKCLEISRHRVNLLSKKKKFKCNICTKKLKNERDALEHKNLHTGDKPFKCDQCDRIFPLSSSLRVHKKKKHSKTLKEKVRKCVVCSKEYKSHSGLLRHYSSSHKELGYDYTVDCDICGKTCRTKCQLKKHQLTHTGFKRFECHICNNGFTKKDALEAHNRSAHTGEKPYVCDYCDKRFAQRAPYLYHLKLHTGERSHFCVNCKKGYITLSNLRSHMKNCRVKYEITSEIDIKSEAFEKKKFKCNICTKKLKNKRDALEHKNLHTGDKPFKCDQCDRSFPLSSSLRVHKKEKHSKTLKEKVRKCVVCSKEYKSHSGLLLHYSSSHKELGYDYTEDCAICGKTCRTKAQLKIHELTHTGFKRFECHICNNGFTKKDALEAHNRSAHTGEKPYVCDYCDKRFAQRAPYLYHLKLHTGERSHFCVNCKKGYITLSNLRSHMKNCRVKYEITSEIDIKSEPFEKKKFKCSICTKEFKYERIALEHENLHTGDKPFKCEQCDRSYPLSTTLRDHKKKKHSQTSTEEKMHSCVVCSKEYKSDSGLLRHYSSNHKELGYDYSVACDICKKTFSTRNELKVHELTHTGLKPHECNICHKSFSKKDTLKAHQRVHTGEKPYVCKYCDKKFAQTAPYLYHLKTHTGERSHFCVNCKKGYISLSNLRFHMKKCHEINIKSEIDIKSEPLELVGE</sequence>
<feature type="domain" description="C2H2-type" evidence="13">
    <location>
        <begin position="1099"/>
        <end position="1126"/>
    </location>
</feature>
<keyword evidence="10" id="KW-0539">Nucleus</keyword>
<protein>
    <submittedName>
        <fullName evidence="14">Zinc finger protein 208-like</fullName>
    </submittedName>
</protein>
<evidence type="ECO:0000256" key="2">
    <source>
        <dbReference type="ARBA" id="ARBA00006991"/>
    </source>
</evidence>
<evidence type="ECO:0000256" key="9">
    <source>
        <dbReference type="ARBA" id="ARBA00023163"/>
    </source>
</evidence>
<feature type="domain" description="C2H2-type" evidence="13">
    <location>
        <begin position="127"/>
        <end position="154"/>
    </location>
</feature>
<dbReference type="FunFam" id="3.30.160.60:FF:000065">
    <property type="entry name" value="B-cell CLL/lymphoma 6, member B"/>
    <property type="match status" value="2"/>
</dbReference>
<dbReference type="GO" id="GO:0000978">
    <property type="term" value="F:RNA polymerase II cis-regulatory region sequence-specific DNA binding"/>
    <property type="evidence" value="ECO:0007669"/>
    <property type="project" value="TreeGrafter"/>
</dbReference>
<feature type="domain" description="C2H2-type" evidence="13">
    <location>
        <begin position="183"/>
        <end position="210"/>
    </location>
</feature>
<dbReference type="PROSITE" id="PS50157">
    <property type="entry name" value="ZINC_FINGER_C2H2_2"/>
    <property type="match status" value="24"/>
</dbReference>
<feature type="domain" description="C2H2-type" evidence="13">
    <location>
        <begin position="62"/>
        <end position="86"/>
    </location>
</feature>
<feature type="domain" description="C2H2-type" evidence="13">
    <location>
        <begin position="877"/>
        <end position="905"/>
    </location>
</feature>
<name>A0A6P7F4L7_DIAVI</name>
<dbReference type="PANTHER" id="PTHR24399:SF23">
    <property type="entry name" value="C2H2-TYPE DOMAIN-CONTAINING PROTEIN"/>
    <property type="match status" value="1"/>
</dbReference>
<feature type="domain" description="C2H2-type" evidence="13">
    <location>
        <begin position="785"/>
        <end position="813"/>
    </location>
</feature>
<feature type="domain" description="C2H2-type" evidence="13">
    <location>
        <begin position="1071"/>
        <end position="1098"/>
    </location>
</feature>
<evidence type="ECO:0000256" key="6">
    <source>
        <dbReference type="ARBA" id="ARBA00022833"/>
    </source>
</evidence>
<feature type="transmembrane region" description="Helical" evidence="12">
    <location>
        <begin position="12"/>
        <end position="30"/>
    </location>
</feature>
<comment type="similarity">
    <text evidence="2">Belongs to the krueppel C2H2-type zinc-finger protein family.</text>
</comment>
<evidence type="ECO:0000256" key="7">
    <source>
        <dbReference type="ARBA" id="ARBA00023015"/>
    </source>
</evidence>
<feature type="domain" description="C2H2-type" evidence="13">
    <location>
        <begin position="155"/>
        <end position="182"/>
    </location>
</feature>
<feature type="domain" description="C2H2-type" evidence="13">
    <location>
        <begin position="564"/>
        <end position="592"/>
    </location>
</feature>
<evidence type="ECO:0000256" key="1">
    <source>
        <dbReference type="ARBA" id="ARBA00004123"/>
    </source>
</evidence>
<evidence type="ECO:0000256" key="10">
    <source>
        <dbReference type="ARBA" id="ARBA00023242"/>
    </source>
</evidence>
<proteinExistence type="inferred from homology"/>
<keyword evidence="3" id="KW-0479">Metal-binding</keyword>
<organism evidence="14">
    <name type="scientific">Diabrotica virgifera virgifera</name>
    <name type="common">western corn rootworm</name>
    <dbReference type="NCBI Taxonomy" id="50390"/>
    <lineage>
        <taxon>Eukaryota</taxon>
        <taxon>Metazoa</taxon>
        <taxon>Ecdysozoa</taxon>
        <taxon>Arthropoda</taxon>
        <taxon>Hexapoda</taxon>
        <taxon>Insecta</taxon>
        <taxon>Pterygota</taxon>
        <taxon>Neoptera</taxon>
        <taxon>Endopterygota</taxon>
        <taxon>Coleoptera</taxon>
        <taxon>Polyphaga</taxon>
        <taxon>Cucujiformia</taxon>
        <taxon>Chrysomeloidea</taxon>
        <taxon>Chrysomelidae</taxon>
        <taxon>Galerucinae</taxon>
        <taxon>Diabroticina</taxon>
        <taxon>Diabroticites</taxon>
        <taxon>Diabrotica</taxon>
    </lineage>
</organism>
<feature type="domain" description="C2H2-type" evidence="13">
    <location>
        <begin position="849"/>
        <end position="876"/>
    </location>
</feature>
<dbReference type="GO" id="GO:0001227">
    <property type="term" value="F:DNA-binding transcription repressor activity, RNA polymerase II-specific"/>
    <property type="evidence" value="ECO:0007669"/>
    <property type="project" value="TreeGrafter"/>
</dbReference>
<gene>
    <name evidence="14" type="primary">LOC114325017</name>
</gene>
<dbReference type="FunFam" id="3.30.160.60:FF:000096">
    <property type="entry name" value="Zinc finger and BTB domain-containing protein 18 isoform 1"/>
    <property type="match status" value="1"/>
</dbReference>
<keyword evidence="5 11" id="KW-0863">Zinc-finger</keyword>
<dbReference type="FunFam" id="3.30.160.60:FF:002343">
    <property type="entry name" value="Zinc finger protein 33A"/>
    <property type="match status" value="3"/>
</dbReference>
<dbReference type="FunFam" id="3.30.160.60:FF:001498">
    <property type="entry name" value="Zinc finger protein 404"/>
    <property type="match status" value="2"/>
</dbReference>
<dbReference type="Pfam" id="PF12874">
    <property type="entry name" value="zf-met"/>
    <property type="match status" value="1"/>
</dbReference>
<accession>A0A6P7F4L7</accession>
<evidence type="ECO:0000256" key="11">
    <source>
        <dbReference type="PROSITE-ProRule" id="PRU00042"/>
    </source>
</evidence>
<dbReference type="Pfam" id="PF00096">
    <property type="entry name" value="zf-C2H2"/>
    <property type="match status" value="12"/>
</dbReference>
<keyword evidence="12" id="KW-0472">Membrane</keyword>
<dbReference type="OrthoDB" id="3437960at2759"/>
<dbReference type="InterPro" id="IPR003604">
    <property type="entry name" value="Matrin/U1-like-C_Znf_C2H2"/>
</dbReference>
<dbReference type="GO" id="GO:0030674">
    <property type="term" value="F:protein-macromolecule adaptor activity"/>
    <property type="evidence" value="ECO:0007669"/>
    <property type="project" value="UniProtKB-ARBA"/>
</dbReference>
<dbReference type="GO" id="GO:0008270">
    <property type="term" value="F:zinc ion binding"/>
    <property type="evidence" value="ECO:0007669"/>
    <property type="project" value="UniProtKB-KW"/>
</dbReference>
<feature type="domain" description="C2H2-type" evidence="13">
    <location>
        <begin position="906"/>
        <end position="933"/>
    </location>
</feature>
<dbReference type="RefSeq" id="XP_028128743.1">
    <property type="nucleotide sequence ID" value="XM_028272942.1"/>
</dbReference>
<dbReference type="AlphaFoldDB" id="A0A6P7F4L7"/>
<dbReference type="InterPro" id="IPR036236">
    <property type="entry name" value="Znf_C2H2_sf"/>
</dbReference>
<evidence type="ECO:0000256" key="4">
    <source>
        <dbReference type="ARBA" id="ARBA00022737"/>
    </source>
</evidence>
<evidence type="ECO:0000256" key="3">
    <source>
        <dbReference type="ARBA" id="ARBA00022723"/>
    </source>
</evidence>
<evidence type="ECO:0000259" key="13">
    <source>
        <dbReference type="PROSITE" id="PS50157"/>
    </source>
</evidence>
<feature type="domain" description="C2H2-type" evidence="13">
    <location>
        <begin position="1006"/>
        <end position="1034"/>
    </location>
</feature>
<dbReference type="Gene3D" id="3.30.160.60">
    <property type="entry name" value="Classic Zinc Finger"/>
    <property type="match status" value="28"/>
</dbReference>
<feature type="domain" description="C2H2-type" evidence="13">
    <location>
        <begin position="656"/>
        <end position="684"/>
    </location>
</feature>
<evidence type="ECO:0000256" key="12">
    <source>
        <dbReference type="SAM" id="Phobius"/>
    </source>
</evidence>
<feature type="domain" description="C2H2-type" evidence="13">
    <location>
        <begin position="379"/>
        <end position="406"/>
    </location>
</feature>
<dbReference type="SUPFAM" id="SSF57667">
    <property type="entry name" value="beta-beta-alpha zinc fingers"/>
    <property type="match status" value="16"/>
</dbReference>
<keyword evidence="8" id="KW-0238">DNA-binding</keyword>
<keyword evidence="9" id="KW-0804">Transcription</keyword>
<dbReference type="InParanoid" id="A0A6P7F4L7"/>
<dbReference type="InterPro" id="IPR013087">
    <property type="entry name" value="Znf_C2H2_type"/>
</dbReference>
<dbReference type="FunFam" id="3.30.160.60:FF:000176">
    <property type="entry name" value="zinc finger protein 70"/>
    <property type="match status" value="2"/>
</dbReference>
<dbReference type="SMART" id="SM00355">
    <property type="entry name" value="ZnF_C2H2"/>
    <property type="match status" value="33"/>
</dbReference>
<feature type="domain" description="C2H2-type" evidence="13">
    <location>
        <begin position="628"/>
        <end position="655"/>
    </location>
</feature>
<evidence type="ECO:0000256" key="8">
    <source>
        <dbReference type="ARBA" id="ARBA00023125"/>
    </source>
</evidence>
<dbReference type="PROSITE" id="PS00028">
    <property type="entry name" value="ZINC_FINGER_C2H2_1"/>
    <property type="match status" value="29"/>
</dbReference>
<feature type="domain" description="C2H2-type" evidence="13">
    <location>
        <begin position="34"/>
        <end position="61"/>
    </location>
</feature>
<feature type="domain" description="C2H2-type" evidence="13">
    <location>
        <begin position="978"/>
        <end position="1005"/>
    </location>
</feature>
<dbReference type="Pfam" id="PF13912">
    <property type="entry name" value="zf-C2H2_6"/>
    <property type="match status" value="2"/>
</dbReference>
<keyword evidence="12" id="KW-0812">Transmembrane</keyword>
<comment type="subcellular location">
    <subcellularLocation>
        <location evidence="1">Nucleus</location>
    </subcellularLocation>
</comment>
<reference evidence="14" key="1">
    <citation type="submission" date="2025-08" db="UniProtKB">
        <authorList>
            <consortium name="RefSeq"/>
        </authorList>
    </citation>
    <scope>IDENTIFICATION</scope>
    <source>
        <tissue evidence="14">Whole insect</tissue>
    </source>
</reference>
<dbReference type="SMART" id="SM00451">
    <property type="entry name" value="ZnF_U1"/>
    <property type="match status" value="3"/>
</dbReference>
<feature type="domain" description="C2H2-type" evidence="13">
    <location>
        <begin position="536"/>
        <end position="563"/>
    </location>
</feature>
<keyword evidence="6" id="KW-0862">Zinc</keyword>
<keyword evidence="4" id="KW-0677">Repeat</keyword>
<feature type="domain" description="C2H2-type" evidence="13">
    <location>
        <begin position="757"/>
        <end position="784"/>
    </location>
</feature>
<feature type="domain" description="C2H2-type" evidence="13">
    <location>
        <begin position="1127"/>
        <end position="1154"/>
    </location>
</feature>
<feature type="domain" description="C2H2-type" evidence="13">
    <location>
        <begin position="685"/>
        <end position="712"/>
    </location>
</feature>
<evidence type="ECO:0000256" key="5">
    <source>
        <dbReference type="ARBA" id="ARBA00022771"/>
    </source>
</evidence>
<dbReference type="FunFam" id="3.30.160.60:FF:000688">
    <property type="entry name" value="zinc finger protein 197 isoform X1"/>
    <property type="match status" value="1"/>
</dbReference>
<dbReference type="FunFam" id="3.30.160.60:FF:000446">
    <property type="entry name" value="Zinc finger protein"/>
    <property type="match status" value="2"/>
</dbReference>
<dbReference type="PANTHER" id="PTHR24399">
    <property type="entry name" value="ZINC FINGER AND BTB DOMAIN-CONTAINING"/>
    <property type="match status" value="1"/>
</dbReference>
<keyword evidence="7" id="KW-0805">Transcription regulation</keyword>
<evidence type="ECO:0000313" key="14">
    <source>
        <dbReference type="RefSeq" id="XP_028128743.1"/>
    </source>
</evidence>
<feature type="domain" description="C2H2-type" evidence="13">
    <location>
        <begin position="260"/>
        <end position="287"/>
    </location>
</feature>
<feature type="domain" description="C2H2-type" evidence="13">
    <location>
        <begin position="288"/>
        <end position="316"/>
    </location>
</feature>